<gene>
    <name evidence="10" type="ORF">HNR48_002449</name>
</gene>
<feature type="domain" description="Peptidase S49" evidence="9">
    <location>
        <begin position="134"/>
        <end position="287"/>
    </location>
</feature>
<dbReference type="InterPro" id="IPR029045">
    <property type="entry name" value="ClpP/crotonase-like_dom_sf"/>
</dbReference>
<accession>A0A7X0JUN8</accession>
<dbReference type="InterPro" id="IPR047217">
    <property type="entry name" value="S49_SppA_67K_type_N"/>
</dbReference>
<dbReference type="InterPro" id="IPR002142">
    <property type="entry name" value="Peptidase_S49"/>
</dbReference>
<feature type="domain" description="Peptidase S49" evidence="9">
    <location>
        <begin position="387"/>
        <end position="537"/>
    </location>
</feature>
<dbReference type="PIRSF" id="PIRSF001217">
    <property type="entry name" value="Protease_4_SppA"/>
    <property type="match status" value="1"/>
</dbReference>
<evidence type="ECO:0000256" key="2">
    <source>
        <dbReference type="ARBA" id="ARBA00008683"/>
    </source>
</evidence>
<dbReference type="GO" id="GO:0006465">
    <property type="term" value="P:signal peptide processing"/>
    <property type="evidence" value="ECO:0007669"/>
    <property type="project" value="InterPro"/>
</dbReference>
<dbReference type="NCBIfam" id="TIGR00706">
    <property type="entry name" value="SppA_dom"/>
    <property type="match status" value="1"/>
</dbReference>
<dbReference type="AlphaFoldDB" id="A0A7X0JUN8"/>
<dbReference type="Proteomes" id="UP000528457">
    <property type="component" value="Unassembled WGS sequence"/>
</dbReference>
<keyword evidence="8" id="KW-0812">Transmembrane</keyword>
<comment type="subcellular location">
    <subcellularLocation>
        <location evidence="1">Membrane</location>
    </subcellularLocation>
</comment>
<evidence type="ECO:0000259" key="9">
    <source>
        <dbReference type="Pfam" id="PF01343"/>
    </source>
</evidence>
<keyword evidence="6 8" id="KW-0472">Membrane</keyword>
<dbReference type="InterPro" id="IPR004635">
    <property type="entry name" value="Pept_S49_SppA"/>
</dbReference>
<comment type="similarity">
    <text evidence="2">Belongs to the peptidase S49 family.</text>
</comment>
<keyword evidence="11" id="KW-1185">Reference proteome</keyword>
<dbReference type="SUPFAM" id="SSF52096">
    <property type="entry name" value="ClpP/crotonase"/>
    <property type="match status" value="2"/>
</dbReference>
<dbReference type="GO" id="GO:0008236">
    <property type="term" value="F:serine-type peptidase activity"/>
    <property type="evidence" value="ECO:0007669"/>
    <property type="project" value="UniProtKB-KW"/>
</dbReference>
<dbReference type="RefSeq" id="WP_166846589.1">
    <property type="nucleotide sequence ID" value="NZ_JAAONY010000002.1"/>
</dbReference>
<evidence type="ECO:0000256" key="7">
    <source>
        <dbReference type="PIRSR" id="PIRSR001217-1"/>
    </source>
</evidence>
<feature type="transmembrane region" description="Helical" evidence="8">
    <location>
        <begin position="27"/>
        <end position="45"/>
    </location>
</feature>
<dbReference type="CDD" id="cd07018">
    <property type="entry name" value="S49_SppA_67K_type"/>
    <property type="match status" value="1"/>
</dbReference>
<dbReference type="GO" id="GO:0016020">
    <property type="term" value="C:membrane"/>
    <property type="evidence" value="ECO:0007669"/>
    <property type="project" value="UniProtKB-SubCell"/>
</dbReference>
<feature type="active site" description="Proton donor/acceptor" evidence="7">
    <location>
        <position position="202"/>
    </location>
</feature>
<dbReference type="EC" id="3.4.21.-" evidence="10"/>
<name>A0A7X0JUN8_9GAMM</name>
<reference evidence="10 11" key="1">
    <citation type="submission" date="2020-08" db="EMBL/GenBank/DDBJ databases">
        <title>Genomic Encyclopedia of Type Strains, Phase IV (KMG-IV): sequencing the most valuable type-strain genomes for metagenomic binning, comparative biology and taxonomic classification.</title>
        <authorList>
            <person name="Goeker M."/>
        </authorList>
    </citation>
    <scope>NUCLEOTIDE SEQUENCE [LARGE SCALE GENOMIC DNA]</scope>
    <source>
        <strain evidence="10 11">DSM 22368</strain>
    </source>
</reference>
<dbReference type="InterPro" id="IPR004634">
    <property type="entry name" value="Pept_S49_pIV"/>
</dbReference>
<evidence type="ECO:0000256" key="1">
    <source>
        <dbReference type="ARBA" id="ARBA00004370"/>
    </source>
</evidence>
<dbReference type="InterPro" id="IPR047272">
    <property type="entry name" value="S49_SppA_C"/>
</dbReference>
<feature type="active site" description="Nucleophile" evidence="7">
    <location>
        <position position="403"/>
    </location>
</feature>
<dbReference type="InParanoid" id="A0A7X0JUN8"/>
<comment type="caution">
    <text evidence="10">The sequence shown here is derived from an EMBL/GenBank/DDBJ whole genome shotgun (WGS) entry which is preliminary data.</text>
</comment>
<dbReference type="Pfam" id="PF01343">
    <property type="entry name" value="Peptidase_S49"/>
    <property type="match status" value="2"/>
</dbReference>
<evidence type="ECO:0000256" key="4">
    <source>
        <dbReference type="ARBA" id="ARBA00022801"/>
    </source>
</evidence>
<evidence type="ECO:0000256" key="6">
    <source>
        <dbReference type="ARBA" id="ARBA00023136"/>
    </source>
</evidence>
<proteinExistence type="inferred from homology"/>
<dbReference type="CDD" id="cd07023">
    <property type="entry name" value="S49_Sppa_N_C"/>
    <property type="match status" value="1"/>
</dbReference>
<dbReference type="PANTHER" id="PTHR33209">
    <property type="entry name" value="PROTEASE 4"/>
    <property type="match status" value="1"/>
</dbReference>
<organism evidence="10 11">
    <name type="scientific">Pseudoteredinibacter isoporae</name>
    <dbReference type="NCBI Taxonomy" id="570281"/>
    <lineage>
        <taxon>Bacteria</taxon>
        <taxon>Pseudomonadati</taxon>
        <taxon>Pseudomonadota</taxon>
        <taxon>Gammaproteobacteria</taxon>
        <taxon>Cellvibrionales</taxon>
        <taxon>Cellvibrionaceae</taxon>
        <taxon>Pseudoteredinibacter</taxon>
    </lineage>
</organism>
<dbReference type="Gene3D" id="3.90.226.10">
    <property type="entry name" value="2-enoyl-CoA Hydratase, Chain A, domain 1"/>
    <property type="match status" value="4"/>
</dbReference>
<dbReference type="EMBL" id="JACHHT010000002">
    <property type="protein sequence ID" value="MBB6522164.1"/>
    <property type="molecule type" value="Genomic_DNA"/>
</dbReference>
<keyword evidence="3 10" id="KW-0645">Protease</keyword>
<sequence length="613" mass="66992">MSESQKRPVFLRFLSGLWDGINGLRRIVLNILFLFILIAFFAALIPKGQEPLGEDTALIVAPSGYLVDQLSAKDPFAQLMGGNDGQTETRLRDLQKAILRAKDDDKINSMVLDLGGMAGGISKLEELGQSIEAFKAAGKPVYAVGDYYSQSQYYLAAFADEIYLNPMGGVGLMGFAAYRNYYKDALDKLSINVHIFKVGQYKDFLEPYMRNDMSPASKEHNEQWLSQLWGHYTQRVEGLREMEAGSVNDLINNLDVRLQENNGNTAELALAAGFVDELLPRHLQLTKLQEKVGKNKEGDSYRGIDTGRYLALTEPAFQVKEDKVGLIVASGTILDGEQPEGSIGGDTLAELIRRAKEEKLKALVLRVDSGGGSAFASEIIRQQLLDLQEDIPVVVSMGSVAASGGYWISATSDEIWATPTTITGSIGVFGAFPTLEESLKHLGIHTDGLGTTALAGSMRVDRTLTPMAERVVQQGVEQVYRQFLDIAAEGRDTSPENIHTIAQGRVWSGEQALNNGLVDKLGGLNDAIAAAAEYAEISDYDVVEIKRLLSPGEQFMQELANNLNTQASVNPWVQPITQKIASWFSPVSEAIEELSNLNDPKGMYARCLACIAP</sequence>
<keyword evidence="5" id="KW-0720">Serine protease</keyword>
<dbReference type="NCBIfam" id="TIGR00705">
    <property type="entry name" value="SppA_67K"/>
    <property type="match status" value="1"/>
</dbReference>
<evidence type="ECO:0000256" key="5">
    <source>
        <dbReference type="ARBA" id="ARBA00022825"/>
    </source>
</evidence>
<keyword evidence="4 10" id="KW-0378">Hydrolase</keyword>
<keyword evidence="8" id="KW-1133">Transmembrane helix</keyword>
<dbReference type="PANTHER" id="PTHR33209:SF1">
    <property type="entry name" value="PEPTIDASE S49 DOMAIN-CONTAINING PROTEIN"/>
    <property type="match status" value="1"/>
</dbReference>
<evidence type="ECO:0000256" key="8">
    <source>
        <dbReference type="SAM" id="Phobius"/>
    </source>
</evidence>
<evidence type="ECO:0000313" key="10">
    <source>
        <dbReference type="EMBL" id="MBB6522164.1"/>
    </source>
</evidence>
<protein>
    <submittedName>
        <fullName evidence="10">Protease-4</fullName>
        <ecNumber evidence="10">3.4.21.-</ecNumber>
    </submittedName>
</protein>
<evidence type="ECO:0000313" key="11">
    <source>
        <dbReference type="Proteomes" id="UP000528457"/>
    </source>
</evidence>
<dbReference type="FunCoup" id="A0A7X0JUN8">
    <property type="interactions" value="239"/>
</dbReference>
<evidence type="ECO:0000256" key="3">
    <source>
        <dbReference type="ARBA" id="ARBA00022670"/>
    </source>
</evidence>